<dbReference type="KEGG" id="ptaw:DW352_07925"/>
<evidence type="ECO:0000256" key="1">
    <source>
        <dbReference type="SAM" id="MobiDB-lite"/>
    </source>
</evidence>
<gene>
    <name evidence="2" type="ORF">DW352_07925</name>
</gene>
<protein>
    <submittedName>
        <fullName evidence="2">Uncharacterized protein</fullName>
    </submittedName>
</protein>
<accession>A0A345ZU51</accession>
<dbReference type="OrthoDB" id="7180789at2"/>
<dbReference type="Proteomes" id="UP000254889">
    <property type="component" value="Chromosome"/>
</dbReference>
<evidence type="ECO:0000313" key="2">
    <source>
        <dbReference type="EMBL" id="AXK80448.1"/>
    </source>
</evidence>
<dbReference type="AlphaFoldDB" id="A0A345ZU51"/>
<name>A0A345ZU51_9HYPH</name>
<sequence length="381" mass="39123">MTAAIGSSTAGSTTSAYSATNTSAAADAASSTSSNTDGGRDSDSVTLSDTAKAYLATTAASDTSETSTAPDLAAQARAWFDEQYGKLGVTSPLIDGEVAVDFTGQSRATLAAVAANAKGLFSPDEQKAAAQALQSRFESAMASHVVLARHTGDYASLYQAASDYLNAAGDDERSTVAWKLQSQALAQGLTAASKSWGKAPDTGNVDDPVRALLDKTAQSTATADAGDPASLAAQARAMLDAQANKARDSGTELVFDKARRVGTQVDFSKFDNQSLALVALNQDGSFSGEEARAARKELDQRNRTTLMNAFDPSNGGGVAGASLALLSLYSGMSAAEKAALGYGDRVQNQIVQSYRTISMLQQSTADSSAGSSATPSLSSYF</sequence>
<dbReference type="RefSeq" id="WP_115690108.1">
    <property type="nucleotide sequence ID" value="NZ_CP031417.1"/>
</dbReference>
<evidence type="ECO:0000313" key="3">
    <source>
        <dbReference type="Proteomes" id="UP000254889"/>
    </source>
</evidence>
<keyword evidence="3" id="KW-1185">Reference proteome</keyword>
<dbReference type="EMBL" id="CP031417">
    <property type="protein sequence ID" value="AXK80448.1"/>
    <property type="molecule type" value="Genomic_DNA"/>
</dbReference>
<reference evidence="2 3" key="1">
    <citation type="submission" date="2018-07" db="EMBL/GenBank/DDBJ databases">
        <authorList>
            <person name="Quirk P.G."/>
            <person name="Krulwich T.A."/>
        </authorList>
    </citation>
    <scope>NUCLEOTIDE SEQUENCE [LARGE SCALE GENOMIC DNA]</scope>
    <source>
        <strain evidence="2 3">CC-BB4</strain>
    </source>
</reference>
<organism evidence="2 3">
    <name type="scientific">Pseudolabrys taiwanensis</name>
    <dbReference type="NCBI Taxonomy" id="331696"/>
    <lineage>
        <taxon>Bacteria</taxon>
        <taxon>Pseudomonadati</taxon>
        <taxon>Pseudomonadota</taxon>
        <taxon>Alphaproteobacteria</taxon>
        <taxon>Hyphomicrobiales</taxon>
        <taxon>Xanthobacteraceae</taxon>
        <taxon>Pseudolabrys</taxon>
    </lineage>
</organism>
<feature type="compositionally biased region" description="Low complexity" evidence="1">
    <location>
        <begin position="1"/>
        <end position="37"/>
    </location>
</feature>
<proteinExistence type="predicted"/>
<feature type="region of interest" description="Disordered" evidence="1">
    <location>
        <begin position="1"/>
        <end position="45"/>
    </location>
</feature>